<keyword evidence="2" id="KW-0472">Membrane</keyword>
<keyword evidence="5" id="KW-1185">Reference proteome</keyword>
<comment type="caution">
    <text evidence="4">The sequence shown here is derived from an EMBL/GenBank/DDBJ whole genome shotgun (WGS) entry which is preliminary data.</text>
</comment>
<dbReference type="InterPro" id="IPR011990">
    <property type="entry name" value="TPR-like_helical_dom_sf"/>
</dbReference>
<keyword evidence="2" id="KW-0812">Transmembrane</keyword>
<protein>
    <recommendedName>
        <fullName evidence="3">DUF6377 domain-containing protein</fullName>
    </recommendedName>
</protein>
<gene>
    <name evidence="4" type="ORF">GCM10011379_18290</name>
</gene>
<evidence type="ECO:0000313" key="4">
    <source>
        <dbReference type="EMBL" id="GGH65303.1"/>
    </source>
</evidence>
<feature type="coiled-coil region" evidence="1">
    <location>
        <begin position="361"/>
        <end position="438"/>
    </location>
</feature>
<proteinExistence type="predicted"/>
<evidence type="ECO:0000259" key="3">
    <source>
        <dbReference type="Pfam" id="PF19904"/>
    </source>
</evidence>
<dbReference type="Pfam" id="PF19904">
    <property type="entry name" value="DUF6377"/>
    <property type="match status" value="1"/>
</dbReference>
<dbReference type="AlphaFoldDB" id="A0A917IYB6"/>
<dbReference type="SUPFAM" id="SSF48452">
    <property type="entry name" value="TPR-like"/>
    <property type="match status" value="1"/>
</dbReference>
<evidence type="ECO:0000256" key="2">
    <source>
        <dbReference type="SAM" id="Phobius"/>
    </source>
</evidence>
<keyword evidence="1" id="KW-0175">Coiled coil</keyword>
<evidence type="ECO:0000256" key="1">
    <source>
        <dbReference type="SAM" id="Coils"/>
    </source>
</evidence>
<name>A0A917IYB6_9BACT</name>
<sequence>MKVGIFGLPIAIMRRIIACIVCILTVTSLRAQDSEPLLSRLKQTLLQAPEYDRIKLRTIDSLKQQLQQPGNQTPPAAFTIYARLFEAYKLFHYDSAYHYARLLQQTACRMKDKGRIAYARIQLGFTLLSAGMYKEAEDSLANMYILAEPDSIQALYYSQMARYYYDLGDFDNDAYHKPVYIRKGDVYIDSATRLFPEDSFDRLYLLGLRAIKAGDKTAAQEYFGRIIHRPNLSDHELALSTSTLCDIYVRNNQPDSAIQLLAQAAIADIRSATKETSATFILAQLLYKKGDVQNASLCINSAIADAVFYNARQRKVQVSSILPLIEAEKLSAVEKQKKSLITYAVAVTLLLLAVVVLAVVVARQVKKIKAAQQVIVEARDKEHAVNERLAETNERLADANKIKEEYIGYFFNVNAEFFNKMERLKQSLEQKINDRKLDEIRFIVHHNINLKKEKEELLRHFDQAFLKLFPRFITEFNALFKPEDQVALKEEELMNTDLRIFALIRMGIHDSEKIAHILQYSVNTINTYKTRIKNKSIVPNEQFDQRIMDIKTV</sequence>
<reference evidence="4" key="1">
    <citation type="journal article" date="2014" name="Int. J. Syst. Evol. Microbiol.">
        <title>Complete genome sequence of Corynebacterium casei LMG S-19264T (=DSM 44701T), isolated from a smear-ripened cheese.</title>
        <authorList>
            <consortium name="US DOE Joint Genome Institute (JGI-PGF)"/>
            <person name="Walter F."/>
            <person name="Albersmeier A."/>
            <person name="Kalinowski J."/>
            <person name="Ruckert C."/>
        </authorList>
    </citation>
    <scope>NUCLEOTIDE SEQUENCE</scope>
    <source>
        <strain evidence="4">CGMCC 1.15290</strain>
    </source>
</reference>
<feature type="transmembrane region" description="Helical" evidence="2">
    <location>
        <begin position="340"/>
        <end position="362"/>
    </location>
</feature>
<dbReference type="InterPro" id="IPR045957">
    <property type="entry name" value="DUF6377"/>
</dbReference>
<keyword evidence="2" id="KW-1133">Transmembrane helix</keyword>
<dbReference type="Proteomes" id="UP000627292">
    <property type="component" value="Unassembled WGS sequence"/>
</dbReference>
<reference evidence="4" key="2">
    <citation type="submission" date="2020-09" db="EMBL/GenBank/DDBJ databases">
        <authorList>
            <person name="Sun Q."/>
            <person name="Zhou Y."/>
        </authorList>
    </citation>
    <scope>NUCLEOTIDE SEQUENCE</scope>
    <source>
        <strain evidence="4">CGMCC 1.15290</strain>
    </source>
</reference>
<dbReference type="EMBL" id="BMIB01000002">
    <property type="protein sequence ID" value="GGH65303.1"/>
    <property type="molecule type" value="Genomic_DNA"/>
</dbReference>
<accession>A0A917IYB6</accession>
<evidence type="ECO:0000313" key="5">
    <source>
        <dbReference type="Proteomes" id="UP000627292"/>
    </source>
</evidence>
<dbReference type="Gene3D" id="1.25.40.10">
    <property type="entry name" value="Tetratricopeptide repeat domain"/>
    <property type="match status" value="1"/>
</dbReference>
<feature type="domain" description="DUF6377" evidence="3">
    <location>
        <begin position="268"/>
        <end position="515"/>
    </location>
</feature>
<organism evidence="4 5">
    <name type="scientific">Filimonas zeae</name>
    <dbReference type="NCBI Taxonomy" id="1737353"/>
    <lineage>
        <taxon>Bacteria</taxon>
        <taxon>Pseudomonadati</taxon>
        <taxon>Bacteroidota</taxon>
        <taxon>Chitinophagia</taxon>
        <taxon>Chitinophagales</taxon>
        <taxon>Chitinophagaceae</taxon>
        <taxon>Filimonas</taxon>
    </lineage>
</organism>